<evidence type="ECO:0000259" key="6">
    <source>
        <dbReference type="PROSITE" id="PS51063"/>
    </source>
</evidence>
<evidence type="ECO:0000259" key="5">
    <source>
        <dbReference type="PROSITE" id="PS50042"/>
    </source>
</evidence>
<dbReference type="Gene3D" id="2.60.120.10">
    <property type="entry name" value="Jelly Rolls"/>
    <property type="match status" value="1"/>
</dbReference>
<evidence type="ECO:0000256" key="2">
    <source>
        <dbReference type="ARBA" id="ARBA00023125"/>
    </source>
</evidence>
<dbReference type="SUPFAM" id="SSF46785">
    <property type="entry name" value="Winged helix' DNA-binding domain"/>
    <property type="match status" value="1"/>
</dbReference>
<dbReference type="InterPro" id="IPR036390">
    <property type="entry name" value="WH_DNA-bd_sf"/>
</dbReference>
<keyword evidence="2" id="KW-0238">DNA-binding</keyword>
<gene>
    <name evidence="7" type="ORF">FR698_15895</name>
</gene>
<keyword evidence="8" id="KW-1185">Reference proteome</keyword>
<dbReference type="PROSITE" id="PS50042">
    <property type="entry name" value="CNMP_BINDING_3"/>
    <property type="match status" value="1"/>
</dbReference>
<dbReference type="Proteomes" id="UP000321201">
    <property type="component" value="Unassembled WGS sequence"/>
</dbReference>
<organism evidence="7 8">
    <name type="scientific">Pelomicrobium methylotrophicum</name>
    <dbReference type="NCBI Taxonomy" id="2602750"/>
    <lineage>
        <taxon>Bacteria</taxon>
        <taxon>Pseudomonadati</taxon>
        <taxon>Pseudomonadota</taxon>
        <taxon>Hydrogenophilia</taxon>
        <taxon>Hydrogenophilia incertae sedis</taxon>
        <taxon>Pelomicrobium</taxon>
    </lineage>
</organism>
<reference evidence="7 8" key="1">
    <citation type="submission" date="2019-08" db="EMBL/GenBank/DDBJ databases">
        <title>Pelomicrobium methylotrophicum gen. nov., sp. nov. a moderately thermophilic, facultatively anaerobic, lithoautotrophic and methylotrophic bacterium isolated from a terrestrial mud volcano.</title>
        <authorList>
            <person name="Slobodkina G.B."/>
            <person name="Merkel A.Y."/>
            <person name="Slobodkin A.I."/>
        </authorList>
    </citation>
    <scope>NUCLEOTIDE SEQUENCE [LARGE SCALE GENOMIC DNA]</scope>
    <source>
        <strain evidence="7 8">SM250</strain>
    </source>
</reference>
<dbReference type="InterPro" id="IPR018490">
    <property type="entry name" value="cNMP-bd_dom_sf"/>
</dbReference>
<protein>
    <submittedName>
        <fullName evidence="7">Crp/Fnr family transcriptional regulator</fullName>
    </submittedName>
</protein>
<proteinExistence type="predicted"/>
<dbReference type="Pfam" id="PF13545">
    <property type="entry name" value="HTH_Crp_2"/>
    <property type="match status" value="1"/>
</dbReference>
<dbReference type="PROSITE" id="PS51063">
    <property type="entry name" value="HTH_CRP_2"/>
    <property type="match status" value="1"/>
</dbReference>
<dbReference type="CDD" id="cd00038">
    <property type="entry name" value="CAP_ED"/>
    <property type="match status" value="1"/>
</dbReference>
<dbReference type="GO" id="GO:0003677">
    <property type="term" value="F:DNA binding"/>
    <property type="evidence" value="ECO:0007669"/>
    <property type="project" value="UniProtKB-KW"/>
</dbReference>
<feature type="domain" description="HTH crp-type" evidence="6">
    <location>
        <begin position="180"/>
        <end position="253"/>
    </location>
</feature>
<dbReference type="InterPro" id="IPR014710">
    <property type="entry name" value="RmlC-like_jellyroll"/>
</dbReference>
<dbReference type="AlphaFoldDB" id="A0A5C7EP58"/>
<dbReference type="SMART" id="SM00419">
    <property type="entry name" value="HTH_CRP"/>
    <property type="match status" value="1"/>
</dbReference>
<evidence type="ECO:0000256" key="4">
    <source>
        <dbReference type="SAM" id="MobiDB-lite"/>
    </source>
</evidence>
<sequence>MTSDKIIPIRLRNPGSGTDEANPSPVRVHVPTHPASHGLRTVAAPFAALPPEEKALLLSRCIRKRIPRGTTVFTQGHLHTATYIIESGLVRTYYTAATGKEVTMAYWSEGDLIGGPNVLTADTVHVWSARAVEDSVVWCIAAKELENLVHTRPLIARFIIDSMTVKLFWVSSLLQAFGTQSVFLRLAHLLLKLAEMYGVPTKSGIAIRYHFTQEDLANMVGATRQWVSTTLRHFQRDNIIRSGKRLLEIQNIELLRRIVGEPDLTGGRHSK</sequence>
<feature type="region of interest" description="Disordered" evidence="4">
    <location>
        <begin position="1"/>
        <end position="23"/>
    </location>
</feature>
<dbReference type="SMART" id="SM00100">
    <property type="entry name" value="cNMP"/>
    <property type="match status" value="1"/>
</dbReference>
<evidence type="ECO:0000256" key="1">
    <source>
        <dbReference type="ARBA" id="ARBA00023015"/>
    </source>
</evidence>
<dbReference type="Gene3D" id="1.10.10.10">
    <property type="entry name" value="Winged helix-like DNA-binding domain superfamily/Winged helix DNA-binding domain"/>
    <property type="match status" value="1"/>
</dbReference>
<evidence type="ECO:0000313" key="8">
    <source>
        <dbReference type="Proteomes" id="UP000321201"/>
    </source>
</evidence>
<keyword evidence="3" id="KW-0804">Transcription</keyword>
<dbReference type="InterPro" id="IPR050397">
    <property type="entry name" value="Env_Response_Regulators"/>
</dbReference>
<feature type="domain" description="Cyclic nucleotide-binding" evidence="5">
    <location>
        <begin position="45"/>
        <end position="166"/>
    </location>
</feature>
<dbReference type="InterPro" id="IPR012318">
    <property type="entry name" value="HTH_CRP"/>
</dbReference>
<dbReference type="RefSeq" id="WP_147801167.1">
    <property type="nucleotide sequence ID" value="NZ_VPFL01000037.1"/>
</dbReference>
<name>A0A5C7EP58_9PROT</name>
<dbReference type="EMBL" id="VPFL01000037">
    <property type="protein sequence ID" value="TXF10047.1"/>
    <property type="molecule type" value="Genomic_DNA"/>
</dbReference>
<dbReference type="PANTHER" id="PTHR24567:SF68">
    <property type="entry name" value="DNA-BINDING TRANSCRIPTIONAL DUAL REGULATOR CRP"/>
    <property type="match status" value="1"/>
</dbReference>
<keyword evidence="1" id="KW-0805">Transcription regulation</keyword>
<evidence type="ECO:0000313" key="7">
    <source>
        <dbReference type="EMBL" id="TXF10047.1"/>
    </source>
</evidence>
<evidence type="ECO:0000256" key="3">
    <source>
        <dbReference type="ARBA" id="ARBA00023163"/>
    </source>
</evidence>
<dbReference type="Pfam" id="PF00027">
    <property type="entry name" value="cNMP_binding"/>
    <property type="match status" value="1"/>
</dbReference>
<dbReference type="PANTHER" id="PTHR24567">
    <property type="entry name" value="CRP FAMILY TRANSCRIPTIONAL REGULATORY PROTEIN"/>
    <property type="match status" value="1"/>
</dbReference>
<dbReference type="InterPro" id="IPR036388">
    <property type="entry name" value="WH-like_DNA-bd_sf"/>
</dbReference>
<comment type="caution">
    <text evidence="7">The sequence shown here is derived from an EMBL/GenBank/DDBJ whole genome shotgun (WGS) entry which is preliminary data.</text>
</comment>
<dbReference type="GO" id="GO:0005829">
    <property type="term" value="C:cytosol"/>
    <property type="evidence" value="ECO:0007669"/>
    <property type="project" value="TreeGrafter"/>
</dbReference>
<dbReference type="InterPro" id="IPR000595">
    <property type="entry name" value="cNMP-bd_dom"/>
</dbReference>
<accession>A0A5C7EP58</accession>
<dbReference type="GO" id="GO:0003700">
    <property type="term" value="F:DNA-binding transcription factor activity"/>
    <property type="evidence" value="ECO:0007669"/>
    <property type="project" value="TreeGrafter"/>
</dbReference>
<dbReference type="SUPFAM" id="SSF51206">
    <property type="entry name" value="cAMP-binding domain-like"/>
    <property type="match status" value="1"/>
</dbReference>
<dbReference type="OrthoDB" id="7827473at2"/>
<dbReference type="InParanoid" id="A0A5C7EP58"/>